<organism evidence="2">
    <name type="scientific">Caldilinea aerophila</name>
    <dbReference type="NCBI Taxonomy" id="133453"/>
    <lineage>
        <taxon>Bacteria</taxon>
        <taxon>Bacillati</taxon>
        <taxon>Chloroflexota</taxon>
        <taxon>Caldilineae</taxon>
        <taxon>Caldilineales</taxon>
        <taxon>Caldilineaceae</taxon>
        <taxon>Caldilinea</taxon>
    </lineage>
</organism>
<comment type="caution">
    <text evidence="2">The sequence shown here is derived from an EMBL/GenBank/DDBJ whole genome shotgun (WGS) entry which is preliminary data.</text>
</comment>
<reference evidence="2" key="1">
    <citation type="journal article" date="2020" name="mSystems">
        <title>Genome- and Community-Level Interaction Insights into Carbon Utilization and Element Cycling Functions of Hydrothermarchaeota in Hydrothermal Sediment.</title>
        <authorList>
            <person name="Zhou Z."/>
            <person name="Liu Y."/>
            <person name="Xu W."/>
            <person name="Pan J."/>
            <person name="Luo Z.H."/>
            <person name="Li M."/>
        </authorList>
    </citation>
    <scope>NUCLEOTIDE SEQUENCE [LARGE SCALE GENOMIC DNA]</scope>
    <source>
        <strain evidence="2">SpSt-289</strain>
    </source>
</reference>
<dbReference type="Pfam" id="PF02625">
    <property type="entry name" value="XdhC_CoxI"/>
    <property type="match status" value="1"/>
</dbReference>
<dbReference type="PANTHER" id="PTHR30388">
    <property type="entry name" value="ALDEHYDE OXIDOREDUCTASE MOLYBDENUM COFACTOR ASSEMBLY PROTEIN"/>
    <property type="match status" value="1"/>
</dbReference>
<dbReference type="InterPro" id="IPR003777">
    <property type="entry name" value="XdhC_CoxI"/>
</dbReference>
<dbReference type="PANTHER" id="PTHR30388:SF4">
    <property type="entry name" value="MOLYBDENUM COFACTOR INSERTION CHAPERONE PAOD"/>
    <property type="match status" value="1"/>
</dbReference>
<proteinExistence type="predicted"/>
<gene>
    <name evidence="2" type="ORF">ENQ20_19830</name>
</gene>
<dbReference type="EMBL" id="DSMG01000199">
    <property type="protein sequence ID" value="HDX33706.1"/>
    <property type="molecule type" value="Genomic_DNA"/>
</dbReference>
<evidence type="ECO:0000313" key="2">
    <source>
        <dbReference type="EMBL" id="HDX33706.1"/>
    </source>
</evidence>
<dbReference type="AlphaFoldDB" id="A0A7C1JN39"/>
<accession>A0A7C1JN39</accession>
<sequence>MRELLPALDRWRNEQKRIALATVVRIHGSAPLPLGSKMAISSAGEMAGSVSGGCVEGAVVQEALEVLHSGHPRLLTYGIADEVAQRVGLACGGVIEVFVEPLPE</sequence>
<dbReference type="InterPro" id="IPR052698">
    <property type="entry name" value="MoCofactor_Util/Proc"/>
</dbReference>
<feature type="domain" description="XdhC- CoxI" evidence="1">
    <location>
        <begin position="11"/>
        <end position="78"/>
    </location>
</feature>
<protein>
    <submittedName>
        <fullName evidence="2">XdhC family protein</fullName>
    </submittedName>
</protein>
<evidence type="ECO:0000259" key="1">
    <source>
        <dbReference type="Pfam" id="PF02625"/>
    </source>
</evidence>
<name>A0A7C1JN39_9CHLR</name>